<organism evidence="2 3">
    <name type="scientific">Ruminococcus bromii</name>
    <dbReference type="NCBI Taxonomy" id="40518"/>
    <lineage>
        <taxon>Bacteria</taxon>
        <taxon>Bacillati</taxon>
        <taxon>Bacillota</taxon>
        <taxon>Clostridia</taxon>
        <taxon>Eubacteriales</taxon>
        <taxon>Oscillospiraceae</taxon>
        <taxon>Ruminococcus</taxon>
    </lineage>
</organism>
<reference evidence="2 3" key="1">
    <citation type="submission" date="2019-03" db="EMBL/GenBank/DDBJ databases">
        <authorList>
            <person name="Molinero N."/>
            <person name="Sanchez B."/>
            <person name="Walker A."/>
            <person name="Duncan S."/>
            <person name="Delgado S."/>
            <person name="Margolles A."/>
        </authorList>
    </citation>
    <scope>NUCLEOTIDE SEQUENCE [LARGE SCALE GENOMIC DNA]</scope>
    <source>
        <strain evidence="2 3">IPLA60002</strain>
    </source>
</reference>
<keyword evidence="3" id="KW-1185">Reference proteome</keyword>
<comment type="caution">
    <text evidence="2">The sequence shown here is derived from an EMBL/GenBank/DDBJ whole genome shotgun (WGS) entry which is preliminary data.</text>
</comment>
<name>A0ABT0NJ77_9FIRM</name>
<evidence type="ECO:0000256" key="1">
    <source>
        <dbReference type="SAM" id="MobiDB-lite"/>
    </source>
</evidence>
<dbReference type="EMBL" id="SNUZ01000013">
    <property type="protein sequence ID" value="MCL3788311.1"/>
    <property type="molecule type" value="Genomic_DNA"/>
</dbReference>
<dbReference type="Proteomes" id="UP001056693">
    <property type="component" value="Unassembled WGS sequence"/>
</dbReference>
<feature type="region of interest" description="Disordered" evidence="1">
    <location>
        <begin position="121"/>
        <end position="140"/>
    </location>
</feature>
<evidence type="ECO:0000313" key="2">
    <source>
        <dbReference type="EMBL" id="MCL3788311.1"/>
    </source>
</evidence>
<gene>
    <name evidence="2" type="ORF">E2N93_09920</name>
</gene>
<proteinExistence type="predicted"/>
<sequence length="775" mass="86750">MGARTNAGAPVIKRPFDLQEAVILLDVYLNSMIENGESVTKAAEIASVRLRTLAKNNGLTISDSYRSAGGLVNRIRSLAGLYEGKESKSVPGTAMFAEAVSLYKNNRNRYEEILNTEKSAVSKNSEKKVTEKRRKKAMAEKSNTAEQDFFQWLPNAVAPSVLRDIQKSYAQINVLLIKSKALPQTLTSITSTDDAEFALRRTKKTFANKRLRNTAVQLLAAYIVYLREKAAHQEEPEDAPATDDIQSGWIKYDFENSQNFAYTVPVHCSIGGEPIEAKNWARILVGITERELAQNNPAMDWLHKESLIAAKKDRPYLLEERLDGLHCAQLSNGNWVCVNYSIPRLMEMIQALCLRCGYTKEQIVLYGAPKYSSTGAKTEDAKSSSVKRKNERKDEKKNETSSTSGSGVPIEKSEAFLQSAGLLGATAKEIIKAVQPDAAVSSTAAALEASMNVIAMPNNRYVHVDSFVDLDEAEEAMGQILRTHFAQFGGYSNNQLLFGAASQELSMFLNDNDCENIDSVYAIARFFFEKKAVAGEAYKFSTPHIFEKEPDYPMTLRGLMIHLARSNGGMLHASDAKDFLQKTMLTYAGLRTLLQIGSSNTFLMYDSERYLLSESLGIDDAWCMQMHDRLDDLFRKANVAYVIPRDINTTWLNTLPLLPRGLDWTRLLLQEVLDKYPAIGFKSISPDLNQTHDTLAAAFVPIDSPLQSFPDVVTLFMEEHHTLPMRMPGEDLRLELRDAGMLENGEMIYSLPKALNDYRFAWSNENKTVYVRGNK</sequence>
<dbReference type="RefSeq" id="WP_249377193.1">
    <property type="nucleotide sequence ID" value="NZ_SNUZ01000013.1"/>
</dbReference>
<accession>A0ABT0NJ77</accession>
<feature type="region of interest" description="Disordered" evidence="1">
    <location>
        <begin position="373"/>
        <end position="409"/>
    </location>
</feature>
<protein>
    <submittedName>
        <fullName evidence="2">Uncharacterized protein</fullName>
    </submittedName>
</protein>
<evidence type="ECO:0000313" key="3">
    <source>
        <dbReference type="Proteomes" id="UP001056693"/>
    </source>
</evidence>